<feature type="domain" description="Mut7-C RNAse" evidence="2">
    <location>
        <begin position="102"/>
        <end position="245"/>
    </location>
</feature>
<dbReference type="RefSeq" id="WP_226999753.1">
    <property type="nucleotide sequence ID" value="NZ_CP014143.1"/>
</dbReference>
<dbReference type="InterPro" id="IPR012675">
    <property type="entry name" value="Beta-grasp_dom_sf"/>
</dbReference>
<name>A0A1C9W8G6_9GAMM</name>
<evidence type="ECO:0000259" key="3">
    <source>
        <dbReference type="Pfam" id="PF14451"/>
    </source>
</evidence>
<organism evidence="4 5">
    <name type="scientific">Microbulbifer aggregans</name>
    <dbReference type="NCBI Taxonomy" id="1769779"/>
    <lineage>
        <taxon>Bacteria</taxon>
        <taxon>Pseudomonadati</taxon>
        <taxon>Pseudomonadota</taxon>
        <taxon>Gammaproteobacteria</taxon>
        <taxon>Cellvibrionales</taxon>
        <taxon>Microbulbiferaceae</taxon>
        <taxon>Microbulbifer</taxon>
    </lineage>
</organism>
<feature type="domain" description="Ubiquitin Mut7-C" evidence="3">
    <location>
        <begin position="10"/>
        <end position="87"/>
    </location>
</feature>
<dbReference type="Proteomes" id="UP000095672">
    <property type="component" value="Chromosome"/>
</dbReference>
<evidence type="ECO:0000259" key="2">
    <source>
        <dbReference type="Pfam" id="PF01927"/>
    </source>
</evidence>
<dbReference type="InterPro" id="IPR027798">
    <property type="entry name" value="Ub_Mut7C"/>
</dbReference>
<dbReference type="Gene3D" id="3.10.20.30">
    <property type="match status" value="1"/>
</dbReference>
<dbReference type="PROSITE" id="PS50889">
    <property type="entry name" value="S4"/>
    <property type="match status" value="1"/>
</dbReference>
<dbReference type="PANTHER" id="PTHR39081:SF1">
    <property type="entry name" value="MUT7-C RNASE DOMAIN-CONTAINING PROTEIN"/>
    <property type="match status" value="1"/>
</dbReference>
<protein>
    <recommendedName>
        <fullName evidence="6">Twitching motility protein PilT</fullName>
    </recommendedName>
</protein>
<evidence type="ECO:0000313" key="4">
    <source>
        <dbReference type="EMBL" id="AOS97428.1"/>
    </source>
</evidence>
<accession>A0A1C9W8G6</accession>
<keyword evidence="1" id="KW-0694">RNA-binding</keyword>
<dbReference type="PANTHER" id="PTHR39081">
    <property type="entry name" value="MUT7-C DOMAIN-CONTAINING PROTEIN"/>
    <property type="match status" value="1"/>
</dbReference>
<dbReference type="PATRIC" id="fig|1769779.3.peg.2006"/>
<dbReference type="InterPro" id="IPR016155">
    <property type="entry name" value="Mopterin_synth/thiamin_S_b"/>
</dbReference>
<dbReference type="KEGG" id="micc:AUP74_01998"/>
<dbReference type="AlphaFoldDB" id="A0A1C9W8G6"/>
<evidence type="ECO:0000256" key="1">
    <source>
        <dbReference type="PROSITE-ProRule" id="PRU00182"/>
    </source>
</evidence>
<dbReference type="GO" id="GO:0003723">
    <property type="term" value="F:RNA binding"/>
    <property type="evidence" value="ECO:0007669"/>
    <property type="project" value="UniProtKB-KW"/>
</dbReference>
<dbReference type="STRING" id="1769779.AUP74_01998"/>
<evidence type="ECO:0000313" key="5">
    <source>
        <dbReference type="Proteomes" id="UP000095672"/>
    </source>
</evidence>
<reference evidence="5" key="1">
    <citation type="submission" date="2016-01" db="EMBL/GenBank/DDBJ databases">
        <title>Complete genome sequence of Microbulbifer sp. CCB-MM1, a halophile isolated from Matang Mangrove Forest, Perak.</title>
        <authorList>
            <person name="Moh T.H."/>
            <person name="Dinesh B."/>
            <person name="Lau N.-S."/>
            <person name="Go F."/>
            <person name="Alexander Chong S.-C."/>
        </authorList>
    </citation>
    <scope>NUCLEOTIDE SEQUENCE [LARGE SCALE GENOMIC DNA]</scope>
    <source>
        <strain evidence="5">CCB-MM1</strain>
    </source>
</reference>
<sequence>MPQQSADISVSFRFYRELNDFLAKDQRQRDIVRAYSRTGSIKDAIENLGVPHTEVDLILVNGKSVDFNYLLRDGDRVSVYPVFESLDISALTRLRPAPLREPRFVLDCHLGRLARYLRLLGFDTLLPENSEDGELVRVSVEQQRILLSRDRALFRRRALQRGYWVRATNPKQQLAEVAERFQLQNVLHPFSRCTRCNGHLESVPKDAVLHQLRDNTRRHFDQFWQCNQCGRVYWKGSHYDRMRALIGKLLEPRAE</sequence>
<dbReference type="EMBL" id="CP014143">
    <property type="protein sequence ID" value="AOS97428.1"/>
    <property type="molecule type" value="Genomic_DNA"/>
</dbReference>
<dbReference type="Pfam" id="PF14451">
    <property type="entry name" value="Ub-Mut7C"/>
    <property type="match status" value="1"/>
</dbReference>
<evidence type="ECO:0008006" key="6">
    <source>
        <dbReference type="Google" id="ProtNLM"/>
    </source>
</evidence>
<gene>
    <name evidence="4" type="ORF">AUP74_01998</name>
</gene>
<dbReference type="SUPFAM" id="SSF54285">
    <property type="entry name" value="MoaD/ThiS"/>
    <property type="match status" value="1"/>
</dbReference>
<keyword evidence="5" id="KW-1185">Reference proteome</keyword>
<dbReference type="InterPro" id="IPR002782">
    <property type="entry name" value="Mut7-C_RNAse_dom"/>
</dbReference>
<dbReference type="Pfam" id="PF01927">
    <property type="entry name" value="Mut7-C"/>
    <property type="match status" value="1"/>
</dbReference>
<proteinExistence type="predicted"/>